<organism evidence="1 2">
    <name type="scientific">Ficus carica</name>
    <name type="common">Common fig</name>
    <dbReference type="NCBI Taxonomy" id="3494"/>
    <lineage>
        <taxon>Eukaryota</taxon>
        <taxon>Viridiplantae</taxon>
        <taxon>Streptophyta</taxon>
        <taxon>Embryophyta</taxon>
        <taxon>Tracheophyta</taxon>
        <taxon>Spermatophyta</taxon>
        <taxon>Magnoliopsida</taxon>
        <taxon>eudicotyledons</taxon>
        <taxon>Gunneridae</taxon>
        <taxon>Pentapetalae</taxon>
        <taxon>rosids</taxon>
        <taxon>fabids</taxon>
        <taxon>Rosales</taxon>
        <taxon>Moraceae</taxon>
        <taxon>Ficeae</taxon>
        <taxon>Ficus</taxon>
    </lineage>
</organism>
<name>A0AA88A8T0_FICCA</name>
<keyword evidence="2" id="KW-1185">Reference proteome</keyword>
<protein>
    <submittedName>
        <fullName evidence="1">Uncharacterized protein</fullName>
    </submittedName>
</protein>
<sequence>MKWPFGRPVQTENFTFGSNLRRLVPQFVLKWPLTRYTVNPDGWTVHPRSPTLLAHPSHLLFLGSGGGPRQQAPWELISKLETPERKMSLQIAAPTTRIYRGIGEDLRWFGVAVGRDRKAGDGGEKESAETAAGGELLPILQIAQSTWRESHDHRDRERKESGEKDCGSLMADVMWERYQSYSWYRVT</sequence>
<comment type="caution">
    <text evidence="1">The sequence shown here is derived from an EMBL/GenBank/DDBJ whole genome shotgun (WGS) entry which is preliminary data.</text>
</comment>
<accession>A0AA88A8T0</accession>
<evidence type="ECO:0000313" key="1">
    <source>
        <dbReference type="EMBL" id="GMN48722.1"/>
    </source>
</evidence>
<dbReference type="AlphaFoldDB" id="A0AA88A8T0"/>
<dbReference type="EMBL" id="BTGU01000029">
    <property type="protein sequence ID" value="GMN48722.1"/>
    <property type="molecule type" value="Genomic_DNA"/>
</dbReference>
<proteinExistence type="predicted"/>
<evidence type="ECO:0000313" key="2">
    <source>
        <dbReference type="Proteomes" id="UP001187192"/>
    </source>
</evidence>
<reference evidence="1" key="1">
    <citation type="submission" date="2023-07" db="EMBL/GenBank/DDBJ databases">
        <title>draft genome sequence of fig (Ficus carica).</title>
        <authorList>
            <person name="Takahashi T."/>
            <person name="Nishimura K."/>
        </authorList>
    </citation>
    <scope>NUCLEOTIDE SEQUENCE</scope>
</reference>
<dbReference type="Proteomes" id="UP001187192">
    <property type="component" value="Unassembled WGS sequence"/>
</dbReference>
<gene>
    <name evidence="1" type="ORF">TIFTF001_017896</name>
</gene>